<dbReference type="AlphaFoldDB" id="A0A1M7B9Y1"/>
<evidence type="ECO:0000256" key="1">
    <source>
        <dbReference type="SAM" id="Phobius"/>
    </source>
</evidence>
<keyword evidence="3" id="KW-1185">Reference proteome</keyword>
<keyword evidence="1" id="KW-0472">Membrane</keyword>
<feature type="transmembrane region" description="Helical" evidence="1">
    <location>
        <begin position="18"/>
        <end position="39"/>
    </location>
</feature>
<dbReference type="Proteomes" id="UP000183975">
    <property type="component" value="Unassembled WGS sequence"/>
</dbReference>
<dbReference type="EMBL" id="FRAH01000124">
    <property type="protein sequence ID" value="SHL51676.1"/>
    <property type="molecule type" value="Genomic_DNA"/>
</dbReference>
<keyword evidence="1" id="KW-0812">Transmembrane</keyword>
<evidence type="ECO:0000313" key="2">
    <source>
        <dbReference type="EMBL" id="SHL51676.1"/>
    </source>
</evidence>
<gene>
    <name evidence="2" type="ORF">SAMN02745138_03535</name>
</gene>
<protein>
    <recommendedName>
        <fullName evidence="4">HTH-like domain-containing protein</fullName>
    </recommendedName>
</protein>
<reference evidence="2 3" key="1">
    <citation type="submission" date="2016-11" db="EMBL/GenBank/DDBJ databases">
        <authorList>
            <person name="Jaros S."/>
            <person name="Januszkiewicz K."/>
            <person name="Wedrychowicz H."/>
        </authorList>
    </citation>
    <scope>NUCLEOTIDE SEQUENCE [LARGE SCALE GENOMIC DNA]</scope>
    <source>
        <strain evidence="2 3">DSM 14214</strain>
    </source>
</reference>
<accession>A0A1M7B9Y1</accession>
<evidence type="ECO:0008006" key="4">
    <source>
        <dbReference type="Google" id="ProtNLM"/>
    </source>
</evidence>
<proteinExistence type="predicted"/>
<sequence>MILYIYADYDKRIGAYKIAYILGCVCGLYISVGQVYRLMHSMQIPPMSTVKTKSISRTKELSDFYVDCHYTKWNQHSGSGKEIQPFPENMFKNRVFLLTIVHKFIL</sequence>
<keyword evidence="1" id="KW-1133">Transmembrane helix</keyword>
<organism evidence="2 3">
    <name type="scientific">Anaerotignum lactatifermentans DSM 14214</name>
    <dbReference type="NCBI Taxonomy" id="1121323"/>
    <lineage>
        <taxon>Bacteria</taxon>
        <taxon>Bacillati</taxon>
        <taxon>Bacillota</taxon>
        <taxon>Clostridia</taxon>
        <taxon>Lachnospirales</taxon>
        <taxon>Anaerotignaceae</taxon>
        <taxon>Anaerotignum</taxon>
    </lineage>
</organism>
<name>A0A1M7B9Y1_9FIRM</name>
<evidence type="ECO:0000313" key="3">
    <source>
        <dbReference type="Proteomes" id="UP000183975"/>
    </source>
</evidence>